<evidence type="ECO:0000256" key="4">
    <source>
        <dbReference type="ARBA" id="ARBA00022989"/>
    </source>
</evidence>
<accession>C4WIQ8</accession>
<dbReference type="InterPro" id="IPR001123">
    <property type="entry name" value="LeuE-type"/>
</dbReference>
<comment type="caution">
    <text evidence="7">The sequence shown here is derived from an EMBL/GenBank/DDBJ whole genome shotgun (WGS) entry which is preliminary data.</text>
</comment>
<proteinExistence type="predicted"/>
<feature type="transmembrane region" description="Helical" evidence="6">
    <location>
        <begin position="74"/>
        <end position="94"/>
    </location>
</feature>
<keyword evidence="5 6" id="KW-0472">Membrane</keyword>
<evidence type="ECO:0000256" key="2">
    <source>
        <dbReference type="ARBA" id="ARBA00022475"/>
    </source>
</evidence>
<protein>
    <submittedName>
        <fullName evidence="7">Lysine exporter protein LysE/YggA</fullName>
    </submittedName>
</protein>
<sequence>MMSEMWLYAGALAAAFLIPGPDMLLLLQTGAAQGRAHALATAAGLAIARTCHVALAALGLAALLHAFPVAFQCVRIVSACYLVWLAIGIIRHPLPTVDAVGGVRERRSYLASARKGLLTNLLNPKALLFCSVLLPQFVHPGNGSIALQFAILGGIMTAVGLLFDTLYAFTGSSLGTLFKRYPAIQSVQRWGFAALLFGFAARLATV</sequence>
<feature type="transmembrane region" description="Helical" evidence="6">
    <location>
        <begin position="46"/>
        <end position="67"/>
    </location>
</feature>
<evidence type="ECO:0000256" key="3">
    <source>
        <dbReference type="ARBA" id="ARBA00022692"/>
    </source>
</evidence>
<dbReference type="HOGENOM" id="CLU_079569_3_2_5"/>
<dbReference type="GO" id="GO:0015171">
    <property type="term" value="F:amino acid transmembrane transporter activity"/>
    <property type="evidence" value="ECO:0007669"/>
    <property type="project" value="TreeGrafter"/>
</dbReference>
<evidence type="ECO:0000313" key="8">
    <source>
        <dbReference type="Proteomes" id="UP000004386"/>
    </source>
</evidence>
<evidence type="ECO:0000256" key="6">
    <source>
        <dbReference type="SAM" id="Phobius"/>
    </source>
</evidence>
<dbReference type="EMBL" id="ACQA01000001">
    <property type="protein sequence ID" value="EEQ95099.1"/>
    <property type="molecule type" value="Genomic_DNA"/>
</dbReference>
<feature type="transmembrane region" description="Helical" evidence="6">
    <location>
        <begin position="145"/>
        <end position="169"/>
    </location>
</feature>
<evidence type="ECO:0000256" key="1">
    <source>
        <dbReference type="ARBA" id="ARBA00004651"/>
    </source>
</evidence>
<comment type="subcellular location">
    <subcellularLocation>
        <location evidence="1">Cell membrane</location>
        <topology evidence="1">Multi-pass membrane protein</topology>
    </subcellularLocation>
</comment>
<dbReference type="GO" id="GO:0005886">
    <property type="term" value="C:plasma membrane"/>
    <property type="evidence" value="ECO:0007669"/>
    <property type="project" value="UniProtKB-SubCell"/>
</dbReference>
<reference evidence="7 8" key="1">
    <citation type="submission" date="2009-05" db="EMBL/GenBank/DDBJ databases">
        <authorList>
            <person name="Setubal J.C."/>
            <person name="Boyle S."/>
            <person name="Crasta O.R."/>
            <person name="Gillespie J.J."/>
            <person name="Kenyon R.W."/>
            <person name="Lu J."/>
            <person name="Mane S."/>
            <person name="Nagrani S."/>
            <person name="Shallom J.M."/>
            <person name="Shallom S."/>
            <person name="Shukla M."/>
            <person name="Snyder E.E."/>
            <person name="Sobral B.W."/>
            <person name="Wattam A.R."/>
            <person name="Will R."/>
            <person name="Williams K."/>
            <person name="Yoo H."/>
            <person name="Munk C."/>
            <person name="Tapia R."/>
            <person name="Green L."/>
            <person name="Rogers Y."/>
            <person name="Detter J.C."/>
            <person name="Bruce D."/>
            <person name="Brettin T.S."/>
            <person name="Tsolis R."/>
        </authorList>
    </citation>
    <scope>NUCLEOTIDE SEQUENCE [LARGE SCALE GENOMIC DNA]</scope>
    <source>
        <strain evidence="7 8">LMG 3301</strain>
    </source>
</reference>
<dbReference type="PANTHER" id="PTHR30086">
    <property type="entry name" value="ARGININE EXPORTER PROTEIN ARGO"/>
    <property type="match status" value="1"/>
</dbReference>
<dbReference type="Proteomes" id="UP000004386">
    <property type="component" value="Unassembled WGS sequence"/>
</dbReference>
<evidence type="ECO:0000313" key="7">
    <source>
        <dbReference type="EMBL" id="EEQ95099.1"/>
    </source>
</evidence>
<dbReference type="AlphaFoldDB" id="C4WIQ8"/>
<name>C4WIQ8_9HYPH</name>
<keyword evidence="3 6" id="KW-0812">Transmembrane</keyword>
<keyword evidence="2" id="KW-1003">Cell membrane</keyword>
<keyword evidence="4 6" id="KW-1133">Transmembrane helix</keyword>
<gene>
    <name evidence="7" type="ORF">OINT_1000446</name>
</gene>
<dbReference type="PANTHER" id="PTHR30086:SF20">
    <property type="entry name" value="ARGININE EXPORTER PROTEIN ARGO-RELATED"/>
    <property type="match status" value="1"/>
</dbReference>
<organism evidence="7 8">
    <name type="scientific">Brucella intermedia LMG 3301</name>
    <dbReference type="NCBI Taxonomy" id="641118"/>
    <lineage>
        <taxon>Bacteria</taxon>
        <taxon>Pseudomonadati</taxon>
        <taxon>Pseudomonadota</taxon>
        <taxon>Alphaproteobacteria</taxon>
        <taxon>Hyphomicrobiales</taxon>
        <taxon>Brucellaceae</taxon>
        <taxon>Brucella/Ochrobactrum group</taxon>
        <taxon>Brucella</taxon>
    </lineage>
</organism>
<dbReference type="Pfam" id="PF01810">
    <property type="entry name" value="LysE"/>
    <property type="match status" value="1"/>
</dbReference>
<dbReference type="PIRSF" id="PIRSF006324">
    <property type="entry name" value="LeuE"/>
    <property type="match status" value="1"/>
</dbReference>
<evidence type="ECO:0000256" key="5">
    <source>
        <dbReference type="ARBA" id="ARBA00023136"/>
    </source>
</evidence>